<comment type="similarity">
    <text evidence="2">Belongs to the CPA3 antiporters (TC 2.A.63) subunit D family.</text>
</comment>
<dbReference type="Pfam" id="PF00361">
    <property type="entry name" value="Proton_antipo_M"/>
    <property type="match status" value="1"/>
</dbReference>
<dbReference type="RefSeq" id="WP_027833545.1">
    <property type="nucleotide sequence ID" value="NZ_CP021330.1"/>
</dbReference>
<feature type="transmembrane region" description="Helical" evidence="8">
    <location>
        <begin position="23"/>
        <end position="43"/>
    </location>
</feature>
<name>A0A2R4MGS4_9HYPH</name>
<dbReference type="PRINTS" id="PR01434">
    <property type="entry name" value="NADHDHGNASE5"/>
</dbReference>
<evidence type="ECO:0000256" key="7">
    <source>
        <dbReference type="RuleBase" id="RU000320"/>
    </source>
</evidence>
<proteinExistence type="inferred from homology"/>
<dbReference type="InterPro" id="IPR050586">
    <property type="entry name" value="CPA3_Na-H_Antiporter_D"/>
</dbReference>
<evidence type="ECO:0000256" key="6">
    <source>
        <dbReference type="ARBA" id="ARBA00023136"/>
    </source>
</evidence>
<feature type="transmembrane region" description="Helical" evidence="8">
    <location>
        <begin position="92"/>
        <end position="118"/>
    </location>
</feature>
<evidence type="ECO:0000259" key="9">
    <source>
        <dbReference type="Pfam" id="PF00361"/>
    </source>
</evidence>
<keyword evidence="5 8" id="KW-1133">Transmembrane helix</keyword>
<dbReference type="PANTHER" id="PTHR42703:SF1">
    <property type="entry name" value="NA(+)_H(+) ANTIPORTER SUBUNIT D1"/>
    <property type="match status" value="1"/>
</dbReference>
<dbReference type="STRING" id="1122213.GCA_000423365_00289"/>
<feature type="transmembrane region" description="Helical" evidence="8">
    <location>
        <begin position="291"/>
        <end position="314"/>
    </location>
</feature>
<dbReference type="GO" id="GO:0005886">
    <property type="term" value="C:plasma membrane"/>
    <property type="evidence" value="ECO:0007669"/>
    <property type="project" value="UniProtKB-SubCell"/>
</dbReference>
<evidence type="ECO:0000256" key="1">
    <source>
        <dbReference type="ARBA" id="ARBA00004651"/>
    </source>
</evidence>
<feature type="transmembrane region" description="Helical" evidence="8">
    <location>
        <begin position="345"/>
        <end position="369"/>
    </location>
</feature>
<protein>
    <submittedName>
        <fullName evidence="10">Na(+)/H(+) antiporter subunit</fullName>
    </submittedName>
</protein>
<dbReference type="AlphaFoldDB" id="A0A2R4MGS4"/>
<keyword evidence="6 8" id="KW-0472">Membrane</keyword>
<feature type="transmembrane region" description="Helical" evidence="8">
    <location>
        <begin position="390"/>
        <end position="412"/>
    </location>
</feature>
<evidence type="ECO:0000313" key="10">
    <source>
        <dbReference type="EMBL" id="AVX05165.1"/>
    </source>
</evidence>
<evidence type="ECO:0000313" key="11">
    <source>
        <dbReference type="Proteomes" id="UP000258927"/>
    </source>
</evidence>
<sequence>MAKTPLPKNLELPPAMIEGATSVADWVIVWPIALPMLGAAVLLMARKRPEWQAPFAFLILLATLVANVMLYLRVQAEGPLSMTMGNWLPPYGISLTADSLSALFSMVSAFILLIVILFVQSEIETRENKYGYHPLLLLLLTGVSGGFLTGDLFNLYVWFEVMLIASFGLLIIGGRKIQLDGAVKYGFLNFLATTFFLIAIGFLYGLVGTLNMADIALKAPQVEGGAIAAVAALFFLAFAMKAAAFPLNSWLPASYHAPDPAVSAVFAGLLTKVGVYALVRTHLLLIPQSHGQLQVVMEVVAGATLILAPLGAMAQTNARRALGFLVIGGIGAMMAGLAIGTPLGVFGLAAYAVNSMLVMTALYLVVGLVERMGGTSDIRKLGGIYRANSWLSIMFIVLVFAVAGLPPFLGFWPKMILVLAGIEMQSFWLVGLILLNSILTSIAGSRLWAHIFWRDGREGVNSEQINTKIRPLPQRAVVWGLLPTGALVAFIIVAGLWPEPLFRAGGDAANDVRLASDYVGAVFERVPETKGEGE</sequence>
<feature type="domain" description="NADH:quinone oxidoreductase/Mrp antiporter transmembrane" evidence="9">
    <location>
        <begin position="150"/>
        <end position="440"/>
    </location>
</feature>
<evidence type="ECO:0000256" key="8">
    <source>
        <dbReference type="SAM" id="Phobius"/>
    </source>
</evidence>
<dbReference type="EMBL" id="CP021330">
    <property type="protein sequence ID" value="AVX05165.1"/>
    <property type="molecule type" value="Genomic_DNA"/>
</dbReference>
<reference evidence="10 11" key="1">
    <citation type="submission" date="2017-05" db="EMBL/GenBank/DDBJ databases">
        <title>Genome Analysis of Maritalea myrionectae HL2708#5.</title>
        <authorList>
            <consortium name="Cotde Inc.-PKNU"/>
            <person name="Jang D."/>
            <person name="Oh H.-M."/>
        </authorList>
    </citation>
    <scope>NUCLEOTIDE SEQUENCE [LARGE SCALE GENOMIC DNA]</scope>
    <source>
        <strain evidence="10 11">HL2708#5</strain>
    </source>
</reference>
<gene>
    <name evidence="10" type="ORF">MXMO3_02653</name>
</gene>
<dbReference type="Proteomes" id="UP000258927">
    <property type="component" value="Chromosome"/>
</dbReference>
<organism evidence="10 11">
    <name type="scientific">Maritalea myrionectae</name>
    <dbReference type="NCBI Taxonomy" id="454601"/>
    <lineage>
        <taxon>Bacteria</taxon>
        <taxon>Pseudomonadati</taxon>
        <taxon>Pseudomonadota</taxon>
        <taxon>Alphaproteobacteria</taxon>
        <taxon>Hyphomicrobiales</taxon>
        <taxon>Devosiaceae</taxon>
        <taxon>Maritalea</taxon>
    </lineage>
</organism>
<dbReference type="NCBIfam" id="NF009306">
    <property type="entry name" value="PRK12663.1"/>
    <property type="match status" value="1"/>
</dbReference>
<dbReference type="PANTHER" id="PTHR42703">
    <property type="entry name" value="NADH DEHYDROGENASE"/>
    <property type="match status" value="1"/>
</dbReference>
<keyword evidence="4 7" id="KW-0812">Transmembrane</keyword>
<dbReference type="KEGG" id="mmyr:MXMO3_02653"/>
<feature type="transmembrane region" description="Helical" evidence="8">
    <location>
        <begin position="226"/>
        <end position="248"/>
    </location>
</feature>
<feature type="transmembrane region" description="Helical" evidence="8">
    <location>
        <begin position="130"/>
        <end position="149"/>
    </location>
</feature>
<feature type="transmembrane region" description="Helical" evidence="8">
    <location>
        <begin position="427"/>
        <end position="449"/>
    </location>
</feature>
<feature type="transmembrane region" description="Helical" evidence="8">
    <location>
        <begin position="321"/>
        <end position="339"/>
    </location>
</feature>
<evidence type="ECO:0000256" key="2">
    <source>
        <dbReference type="ARBA" id="ARBA00005346"/>
    </source>
</evidence>
<feature type="transmembrane region" description="Helical" evidence="8">
    <location>
        <begin position="155"/>
        <end position="173"/>
    </location>
</feature>
<accession>A0A2R4MGS4</accession>
<evidence type="ECO:0000256" key="5">
    <source>
        <dbReference type="ARBA" id="ARBA00022989"/>
    </source>
</evidence>
<keyword evidence="3" id="KW-1003">Cell membrane</keyword>
<keyword evidence="11" id="KW-1185">Reference proteome</keyword>
<feature type="transmembrane region" description="Helical" evidence="8">
    <location>
        <begin position="55"/>
        <end position="72"/>
    </location>
</feature>
<evidence type="ECO:0000256" key="3">
    <source>
        <dbReference type="ARBA" id="ARBA00022475"/>
    </source>
</evidence>
<dbReference type="InterPro" id="IPR001750">
    <property type="entry name" value="ND/Mrp_TM"/>
</dbReference>
<evidence type="ECO:0000256" key="4">
    <source>
        <dbReference type="ARBA" id="ARBA00022692"/>
    </source>
</evidence>
<feature type="transmembrane region" description="Helical" evidence="8">
    <location>
        <begin position="185"/>
        <end position="206"/>
    </location>
</feature>
<comment type="subcellular location">
    <subcellularLocation>
        <location evidence="1">Cell membrane</location>
        <topology evidence="1">Multi-pass membrane protein</topology>
    </subcellularLocation>
    <subcellularLocation>
        <location evidence="7">Membrane</location>
        <topology evidence="7">Multi-pass membrane protein</topology>
    </subcellularLocation>
</comment>
<feature type="transmembrane region" description="Helical" evidence="8">
    <location>
        <begin position="260"/>
        <end position="279"/>
    </location>
</feature>
<feature type="transmembrane region" description="Helical" evidence="8">
    <location>
        <begin position="476"/>
        <end position="497"/>
    </location>
</feature>